<evidence type="ECO:0000313" key="3">
    <source>
        <dbReference type="Proteomes" id="UP000541583"/>
    </source>
</evidence>
<evidence type="ECO:0000313" key="1">
    <source>
        <dbReference type="EMBL" id="MBB6108263.1"/>
    </source>
</evidence>
<dbReference type="AlphaFoldDB" id="A0A1N6SVU3"/>
<keyword evidence="3" id="KW-1185">Reference proteome</keyword>
<gene>
    <name evidence="2" type="ORF">HDF22_004027</name>
    <name evidence="1" type="ORF">HDF23_000998</name>
</gene>
<evidence type="ECO:0000313" key="2">
    <source>
        <dbReference type="EMBL" id="MBB6129890.1"/>
    </source>
</evidence>
<comment type="caution">
    <text evidence="2">The sequence shown here is derived from an EMBL/GenBank/DDBJ whole genome shotgun (WGS) entry which is preliminary data.</text>
</comment>
<dbReference type="STRING" id="354630.SAMN05421821_102500"/>
<reference evidence="3 4" key="1">
    <citation type="submission" date="2020-08" db="EMBL/GenBank/DDBJ databases">
        <title>Genomic Encyclopedia of Type Strains, Phase IV (KMG-V): Genome sequencing to study the core and pangenomes of soil and plant-associated prokaryotes.</title>
        <authorList>
            <person name="Whitman W."/>
        </authorList>
    </citation>
    <scope>NUCLEOTIDE SEQUENCE [LARGE SCALE GENOMIC DNA]</scope>
    <source>
        <strain evidence="1 3">ANJLi2</strain>
        <strain evidence="2 4">MP601</strain>
    </source>
</reference>
<dbReference type="EMBL" id="JACHCB010000002">
    <property type="protein sequence ID" value="MBB6108263.1"/>
    <property type="molecule type" value="Genomic_DNA"/>
</dbReference>
<dbReference type="Proteomes" id="UP000541583">
    <property type="component" value="Unassembled WGS sequence"/>
</dbReference>
<sequence>MLCNGFVFKLTPYSYGFIKKEAIFVSKEMVSSYLTALKS</sequence>
<evidence type="ECO:0000313" key="4">
    <source>
        <dbReference type="Proteomes" id="UP000548326"/>
    </source>
</evidence>
<accession>A0A1N6SVU3</accession>
<organism evidence="2 4">
    <name type="scientific">Mucilaginibacter lappiensis</name>
    <dbReference type="NCBI Taxonomy" id="354630"/>
    <lineage>
        <taxon>Bacteria</taxon>
        <taxon>Pseudomonadati</taxon>
        <taxon>Bacteroidota</taxon>
        <taxon>Sphingobacteriia</taxon>
        <taxon>Sphingobacteriales</taxon>
        <taxon>Sphingobacteriaceae</taxon>
        <taxon>Mucilaginibacter</taxon>
    </lineage>
</organism>
<dbReference type="Proteomes" id="UP000548326">
    <property type="component" value="Unassembled WGS sequence"/>
</dbReference>
<proteinExistence type="predicted"/>
<dbReference type="EMBL" id="JACHCA010000012">
    <property type="protein sequence ID" value="MBB6129890.1"/>
    <property type="molecule type" value="Genomic_DNA"/>
</dbReference>
<protein>
    <submittedName>
        <fullName evidence="2">Uncharacterized protein</fullName>
    </submittedName>
</protein>
<name>A0A1N6SVU3_9SPHI</name>